<proteinExistence type="predicted"/>
<dbReference type="STRING" id="869209.Tresu_0782"/>
<organism evidence="1 2">
    <name type="scientific">Treponema succinifaciens (strain ATCC 33096 / DSM 2489 / 6091)</name>
    <dbReference type="NCBI Taxonomy" id="869209"/>
    <lineage>
        <taxon>Bacteria</taxon>
        <taxon>Pseudomonadati</taxon>
        <taxon>Spirochaetota</taxon>
        <taxon>Spirochaetia</taxon>
        <taxon>Spirochaetales</taxon>
        <taxon>Treponemataceae</taxon>
        <taxon>Treponema</taxon>
    </lineage>
</organism>
<dbReference type="Proteomes" id="UP000006852">
    <property type="component" value="Chromosome"/>
</dbReference>
<dbReference type="RefSeq" id="WP_013701008.1">
    <property type="nucleotide sequence ID" value="NC_015385.1"/>
</dbReference>
<accession>F2NX99</accession>
<protein>
    <recommendedName>
        <fullName evidence="3">DUF2281 domain-containing protein</fullName>
    </recommendedName>
</protein>
<name>F2NX99_TRES6</name>
<evidence type="ECO:0008006" key="3">
    <source>
        <dbReference type="Google" id="ProtNLM"/>
    </source>
</evidence>
<reference evidence="1 2" key="1">
    <citation type="journal article" date="2011" name="Stand. Genomic Sci.">
        <title>Complete genome sequence of Treponema succinifaciens type strain (6091).</title>
        <authorList>
            <person name="Han C."/>
            <person name="Gronow S."/>
            <person name="Teshima H."/>
            <person name="Lapidus A."/>
            <person name="Nolan M."/>
            <person name="Lucas S."/>
            <person name="Hammon N."/>
            <person name="Deshpande S."/>
            <person name="Cheng J.F."/>
            <person name="Zeytun A."/>
            <person name="Tapia R."/>
            <person name="Goodwin L."/>
            <person name="Pitluck S."/>
            <person name="Liolios K."/>
            <person name="Pagani I."/>
            <person name="Ivanova N."/>
            <person name="Mavromatis K."/>
            <person name="Mikhailova N."/>
            <person name="Huntemann M."/>
            <person name="Pati A."/>
            <person name="Chen A."/>
            <person name="Palaniappan K."/>
            <person name="Land M."/>
            <person name="Hauser L."/>
            <person name="Brambilla E.M."/>
            <person name="Rohde M."/>
            <person name="Goker M."/>
            <person name="Woyke T."/>
            <person name="Bristow J."/>
            <person name="Eisen J.A."/>
            <person name="Markowitz V."/>
            <person name="Hugenholtz P."/>
            <person name="Kyrpides N.C."/>
            <person name="Klenk H.P."/>
            <person name="Detter J.C."/>
        </authorList>
    </citation>
    <scope>NUCLEOTIDE SEQUENCE [LARGE SCALE GENOMIC DNA]</scope>
    <source>
        <strain evidence="2">ATCC 33096 / DSM 2489 / 6091</strain>
    </source>
</reference>
<dbReference type="KEGG" id="tsu:Tresu_0782"/>
<evidence type="ECO:0000313" key="1">
    <source>
        <dbReference type="EMBL" id="AEB13712.1"/>
    </source>
</evidence>
<keyword evidence="2" id="KW-1185">Reference proteome</keyword>
<dbReference type="OrthoDB" id="361799at2"/>
<dbReference type="EMBL" id="CP002631">
    <property type="protein sequence ID" value="AEB13712.1"/>
    <property type="molecule type" value="Genomic_DNA"/>
</dbReference>
<dbReference type="GeneID" id="302997961"/>
<gene>
    <name evidence="1" type="ordered locus">Tresu_0782</name>
</gene>
<reference evidence="2" key="2">
    <citation type="submission" date="2011-04" db="EMBL/GenBank/DDBJ databases">
        <title>The complete genome of chromosome of Treponema succinifaciens DSM 2489.</title>
        <authorList>
            <person name="Lucas S."/>
            <person name="Copeland A."/>
            <person name="Lapidus A."/>
            <person name="Bruce D."/>
            <person name="Goodwin L."/>
            <person name="Pitluck S."/>
            <person name="Peters L."/>
            <person name="Kyrpides N."/>
            <person name="Mavromatis K."/>
            <person name="Ivanova N."/>
            <person name="Ovchinnikova G."/>
            <person name="Teshima H."/>
            <person name="Detter J.C."/>
            <person name="Tapia R."/>
            <person name="Han C."/>
            <person name="Land M."/>
            <person name="Hauser L."/>
            <person name="Markowitz V."/>
            <person name="Cheng J.-F."/>
            <person name="Hugenholtz P."/>
            <person name="Woyke T."/>
            <person name="Wu D."/>
            <person name="Gronow S."/>
            <person name="Wellnitz S."/>
            <person name="Brambilla E."/>
            <person name="Klenk H.-P."/>
            <person name="Eisen J.A."/>
        </authorList>
    </citation>
    <scope>NUCLEOTIDE SEQUENCE [LARGE SCALE GENOMIC DNA]</scope>
    <source>
        <strain evidence="2">ATCC 33096 / DSM 2489 / 6091</strain>
    </source>
</reference>
<dbReference type="AlphaFoldDB" id="F2NX99"/>
<evidence type="ECO:0000313" key="2">
    <source>
        <dbReference type="Proteomes" id="UP000006852"/>
    </source>
</evidence>
<sequence>MSYEMVMEKIKTLPEAALEEVSVYLDKIGNIYQAKQNVDFSFVDNIFGTLSDSEADELRSCCGLKFRENA</sequence>
<dbReference type="HOGENOM" id="CLU_2756646_0_0_12"/>